<dbReference type="Proteomes" id="UP000028007">
    <property type="component" value="Unassembled WGS sequence"/>
</dbReference>
<dbReference type="InterPro" id="IPR008183">
    <property type="entry name" value="Aldose_1/G6P_1-epimerase"/>
</dbReference>
<dbReference type="GO" id="GO:0004034">
    <property type="term" value="F:aldose 1-epimerase activity"/>
    <property type="evidence" value="ECO:0007669"/>
    <property type="project" value="UniProtKB-EC"/>
</dbReference>
<dbReference type="PIRSF" id="PIRSF005096">
    <property type="entry name" value="GALM"/>
    <property type="match status" value="1"/>
</dbReference>
<dbReference type="OrthoDB" id="9779408at2"/>
<dbReference type="PANTHER" id="PTHR10091">
    <property type="entry name" value="ALDOSE-1-EPIMERASE"/>
    <property type="match status" value="1"/>
</dbReference>
<evidence type="ECO:0000256" key="3">
    <source>
        <dbReference type="ARBA" id="ARBA00006206"/>
    </source>
</evidence>
<feature type="binding site" evidence="10">
    <location>
        <position position="241"/>
    </location>
    <ligand>
        <name>beta-D-galactose</name>
        <dbReference type="ChEBI" id="CHEBI:27667"/>
    </ligand>
</feature>
<dbReference type="CDD" id="cd09019">
    <property type="entry name" value="galactose_mutarotase_like"/>
    <property type="match status" value="1"/>
</dbReference>
<dbReference type="InterPro" id="IPR014718">
    <property type="entry name" value="GH-type_carb-bd"/>
</dbReference>
<dbReference type="InterPro" id="IPR047215">
    <property type="entry name" value="Galactose_mutarotase-like"/>
</dbReference>
<gene>
    <name evidence="12" type="ORF">N180_15625</name>
</gene>
<evidence type="ECO:0000256" key="9">
    <source>
        <dbReference type="PIRSR" id="PIRSR005096-1"/>
    </source>
</evidence>
<evidence type="ECO:0000256" key="2">
    <source>
        <dbReference type="ARBA" id="ARBA00005028"/>
    </source>
</evidence>
<keyword evidence="5" id="KW-0106">Calcium</keyword>
<dbReference type="eggNOG" id="COG2017">
    <property type="taxonomic scope" value="Bacteria"/>
</dbReference>
<sequence>MKESQISTGKHIDGKEIFALTLKNTKGSVVKIYNYGGIISEFTVINAKGESQDIVLGFDDLDGYLTEEYLAAYPYLGAVVGRFANRIKDGRYEIDGKAYQMDKSLHGGIKGFDRKVWDILPTIDPSVTLQYVSPAGEEGFPGNLTVQLTYKLSDDNELILDYRAFTDAPTPVNLTHHTYFNLDPDKGSVAGNIHRIPASNYLKQDADYVPTGELVPVAGTMHDFLAPRAIGANWNEDEGYDQSFVLDKPYGEFGMASETFDARSGLLLSVYTTEPIAHFYTAKHLRVNGGKGGRNYGPADALCVETQHAPNSVNLRDFPDTILRPGQEYHQTTVFQVTVRK</sequence>
<dbReference type="PANTHER" id="PTHR10091:SF0">
    <property type="entry name" value="GALACTOSE MUTAROTASE"/>
    <property type="match status" value="1"/>
</dbReference>
<reference evidence="12 13" key="1">
    <citation type="journal article" date="1992" name="Int. J. Syst. Bacteriol.">
        <title>Sphingobacterium antarcticus sp. nov. a Psychrotrophic Bacterium from the Soils of Schirmacher Oasis, Antarctica.</title>
        <authorList>
            <person name="Shivaji S."/>
            <person name="Ray M.K."/>
            <person name="Rao N.S."/>
            <person name="Saiserr L."/>
            <person name="Jagannadham M.V."/>
            <person name="Kumar G.S."/>
            <person name="Reddy G."/>
            <person name="Bhargava P.M."/>
        </authorList>
    </citation>
    <scope>NUCLEOTIDE SEQUENCE [LARGE SCALE GENOMIC DNA]</scope>
    <source>
        <strain evidence="12 13">4BY</strain>
    </source>
</reference>
<evidence type="ECO:0000256" key="7">
    <source>
        <dbReference type="ARBA" id="ARBA00023277"/>
    </source>
</evidence>
<evidence type="ECO:0000313" key="13">
    <source>
        <dbReference type="Proteomes" id="UP000028007"/>
    </source>
</evidence>
<feature type="active site" description="Proton donor" evidence="9">
    <location>
        <position position="177"/>
    </location>
</feature>
<keyword evidence="13" id="KW-1185">Reference proteome</keyword>
<dbReference type="UniPathway" id="UPA00242"/>
<dbReference type="SUPFAM" id="SSF74650">
    <property type="entry name" value="Galactose mutarotase-like"/>
    <property type="match status" value="1"/>
</dbReference>
<evidence type="ECO:0000256" key="1">
    <source>
        <dbReference type="ARBA" id="ARBA00001913"/>
    </source>
</evidence>
<comment type="pathway">
    <text evidence="2 8">Carbohydrate metabolism; hexose metabolism.</text>
</comment>
<protein>
    <recommendedName>
        <fullName evidence="8">Aldose 1-epimerase</fullName>
        <ecNumber evidence="8">5.1.3.3</ecNumber>
    </recommendedName>
</protein>
<keyword evidence="7 8" id="KW-0119">Carbohydrate metabolism</keyword>
<evidence type="ECO:0000256" key="5">
    <source>
        <dbReference type="ARBA" id="ARBA00022837"/>
    </source>
</evidence>
<comment type="cofactor">
    <cofactor evidence="1">
        <name>Ca(2+)</name>
        <dbReference type="ChEBI" id="CHEBI:29108"/>
    </cofactor>
</comment>
<dbReference type="InterPro" id="IPR015443">
    <property type="entry name" value="Aldose_1-epimerase"/>
</dbReference>
<accession>A0A081PLU1</accession>
<name>A0A081PLU1_9SPHI</name>
<evidence type="ECO:0000256" key="4">
    <source>
        <dbReference type="ARBA" id="ARBA00011245"/>
    </source>
</evidence>
<evidence type="ECO:0000313" key="12">
    <source>
        <dbReference type="EMBL" id="KEQ31664.1"/>
    </source>
</evidence>
<comment type="subunit">
    <text evidence="4">Monomer.</text>
</comment>
<feature type="binding site" evidence="11">
    <location>
        <begin position="85"/>
        <end position="86"/>
    </location>
    <ligand>
        <name>beta-D-galactose</name>
        <dbReference type="ChEBI" id="CHEBI:27667"/>
    </ligand>
</feature>
<dbReference type="GO" id="GO:0030246">
    <property type="term" value="F:carbohydrate binding"/>
    <property type="evidence" value="ECO:0007669"/>
    <property type="project" value="InterPro"/>
</dbReference>
<comment type="similarity">
    <text evidence="3 8">Belongs to the aldose epimerase family.</text>
</comment>
<evidence type="ECO:0000256" key="6">
    <source>
        <dbReference type="ARBA" id="ARBA00023235"/>
    </source>
</evidence>
<dbReference type="GO" id="GO:0006006">
    <property type="term" value="P:glucose metabolic process"/>
    <property type="evidence" value="ECO:0007669"/>
    <property type="project" value="TreeGrafter"/>
</dbReference>
<dbReference type="EMBL" id="JNFF01000008">
    <property type="protein sequence ID" value="KEQ31664.1"/>
    <property type="molecule type" value="Genomic_DNA"/>
</dbReference>
<organism evidence="12 13">
    <name type="scientific">Pedobacter antarcticus 4BY</name>
    <dbReference type="NCBI Taxonomy" id="1358423"/>
    <lineage>
        <taxon>Bacteria</taxon>
        <taxon>Pseudomonadati</taxon>
        <taxon>Bacteroidota</taxon>
        <taxon>Sphingobacteriia</taxon>
        <taxon>Sphingobacteriales</taxon>
        <taxon>Sphingobacteriaceae</taxon>
        <taxon>Pedobacter</taxon>
    </lineage>
</organism>
<feature type="binding site" evidence="11">
    <location>
        <begin position="177"/>
        <end position="179"/>
    </location>
    <ligand>
        <name>beta-D-galactose</name>
        <dbReference type="ChEBI" id="CHEBI:27667"/>
    </ligand>
</feature>
<comment type="caution">
    <text evidence="12">The sequence shown here is derived from an EMBL/GenBank/DDBJ whole genome shotgun (WGS) entry which is preliminary data.</text>
</comment>
<evidence type="ECO:0000256" key="10">
    <source>
        <dbReference type="PIRSR" id="PIRSR005096-2"/>
    </source>
</evidence>
<dbReference type="InterPro" id="IPR011013">
    <property type="entry name" value="Gal_mutarotase_sf_dom"/>
</dbReference>
<dbReference type="EC" id="5.1.3.3" evidence="8"/>
<proteinExistence type="inferred from homology"/>
<dbReference type="RefSeq" id="WP_037437848.1">
    <property type="nucleotide sequence ID" value="NZ_JNFF01000008.1"/>
</dbReference>
<evidence type="ECO:0000256" key="8">
    <source>
        <dbReference type="PIRNR" id="PIRNR005096"/>
    </source>
</evidence>
<feature type="active site" description="Proton acceptor" evidence="9">
    <location>
        <position position="305"/>
    </location>
</feature>
<dbReference type="Gene3D" id="2.70.98.10">
    <property type="match status" value="1"/>
</dbReference>
<keyword evidence="6 8" id="KW-0413">Isomerase</keyword>
<dbReference type="AlphaFoldDB" id="A0A081PLU1"/>
<dbReference type="GO" id="GO:0033499">
    <property type="term" value="P:galactose catabolic process via UDP-galactose, Leloir pathway"/>
    <property type="evidence" value="ECO:0007669"/>
    <property type="project" value="TreeGrafter"/>
</dbReference>
<comment type="catalytic activity">
    <reaction evidence="8">
        <text>alpha-D-glucose = beta-D-glucose</text>
        <dbReference type="Rhea" id="RHEA:10264"/>
        <dbReference type="ChEBI" id="CHEBI:15903"/>
        <dbReference type="ChEBI" id="CHEBI:17925"/>
        <dbReference type="EC" id="5.1.3.3"/>
    </reaction>
</comment>
<dbReference type="Pfam" id="PF01263">
    <property type="entry name" value="Aldose_epim"/>
    <property type="match status" value="1"/>
</dbReference>
<evidence type="ECO:0000256" key="11">
    <source>
        <dbReference type="PIRSR" id="PIRSR005096-3"/>
    </source>
</evidence>
<dbReference type="NCBIfam" id="NF008277">
    <property type="entry name" value="PRK11055.1"/>
    <property type="match status" value="1"/>
</dbReference>